<dbReference type="Proteomes" id="UP001457282">
    <property type="component" value="Unassembled WGS sequence"/>
</dbReference>
<dbReference type="Gene3D" id="3.60.20.10">
    <property type="entry name" value="Glutamine Phosphoribosylpyrophosphate, subunit 1, domain 1"/>
    <property type="match status" value="1"/>
</dbReference>
<dbReference type="AlphaFoldDB" id="A0AAW1XKB3"/>
<protein>
    <recommendedName>
        <fullName evidence="4">Nudix hydrolase domain-containing protein</fullName>
    </recommendedName>
</protein>
<gene>
    <name evidence="2" type="ORF">M0R45_013976</name>
</gene>
<evidence type="ECO:0000256" key="1">
    <source>
        <dbReference type="ARBA" id="ARBA00022942"/>
    </source>
</evidence>
<comment type="caution">
    <text evidence="2">The sequence shown here is derived from an EMBL/GenBank/DDBJ whole genome shotgun (WGS) entry which is preliminary data.</text>
</comment>
<sequence length="113" mass="12914">MIMPFYLDARKLLICRYYVDPSGPFWQCNAKAIGSGSEGADISLQEQYRKDLTLKEAETIALPILKQVMGEKITFIDLWYCVQVTPNNVDMANVSPTYRLYTPSEVEEVISRL</sequence>
<dbReference type="EMBL" id="JBEDUW010000003">
    <property type="protein sequence ID" value="KAK9937167.1"/>
    <property type="molecule type" value="Genomic_DNA"/>
</dbReference>
<accession>A0AAW1XKB3</accession>
<dbReference type="GO" id="GO:0005839">
    <property type="term" value="C:proteasome core complex"/>
    <property type="evidence" value="ECO:0007669"/>
    <property type="project" value="InterPro"/>
</dbReference>
<evidence type="ECO:0000313" key="2">
    <source>
        <dbReference type="EMBL" id="KAK9937167.1"/>
    </source>
</evidence>
<dbReference type="SUPFAM" id="SSF56235">
    <property type="entry name" value="N-terminal nucleophile aminohydrolases (Ntn hydrolases)"/>
    <property type="match status" value="1"/>
</dbReference>
<dbReference type="GO" id="GO:0051603">
    <property type="term" value="P:proteolysis involved in protein catabolic process"/>
    <property type="evidence" value="ECO:0007669"/>
    <property type="project" value="InterPro"/>
</dbReference>
<name>A0AAW1XKB3_RUBAR</name>
<keyword evidence="3" id="KW-1185">Reference proteome</keyword>
<dbReference type="Pfam" id="PF00227">
    <property type="entry name" value="Proteasome"/>
    <property type="match status" value="1"/>
</dbReference>
<dbReference type="InterPro" id="IPR050115">
    <property type="entry name" value="Proteasome_alpha"/>
</dbReference>
<dbReference type="InterPro" id="IPR029055">
    <property type="entry name" value="Ntn_hydrolases_N"/>
</dbReference>
<evidence type="ECO:0000313" key="3">
    <source>
        <dbReference type="Proteomes" id="UP001457282"/>
    </source>
</evidence>
<dbReference type="PANTHER" id="PTHR11599">
    <property type="entry name" value="PROTEASOME SUBUNIT ALPHA/BETA"/>
    <property type="match status" value="1"/>
</dbReference>
<proteinExistence type="predicted"/>
<evidence type="ECO:0008006" key="4">
    <source>
        <dbReference type="Google" id="ProtNLM"/>
    </source>
</evidence>
<keyword evidence="1" id="KW-0647">Proteasome</keyword>
<reference evidence="2 3" key="1">
    <citation type="journal article" date="2023" name="G3 (Bethesda)">
        <title>A chromosome-length genome assembly and annotation of blackberry (Rubus argutus, cv. 'Hillquist').</title>
        <authorList>
            <person name="Bruna T."/>
            <person name="Aryal R."/>
            <person name="Dudchenko O."/>
            <person name="Sargent D.J."/>
            <person name="Mead D."/>
            <person name="Buti M."/>
            <person name="Cavallini A."/>
            <person name="Hytonen T."/>
            <person name="Andres J."/>
            <person name="Pham M."/>
            <person name="Weisz D."/>
            <person name="Mascagni F."/>
            <person name="Usai G."/>
            <person name="Natali L."/>
            <person name="Bassil N."/>
            <person name="Fernandez G.E."/>
            <person name="Lomsadze A."/>
            <person name="Armour M."/>
            <person name="Olukolu B."/>
            <person name="Poorten T."/>
            <person name="Britton C."/>
            <person name="Davik J."/>
            <person name="Ashrafi H."/>
            <person name="Aiden E.L."/>
            <person name="Borodovsky M."/>
            <person name="Worthington M."/>
        </authorList>
    </citation>
    <scope>NUCLEOTIDE SEQUENCE [LARGE SCALE GENOMIC DNA]</scope>
    <source>
        <strain evidence="2">PI 553951</strain>
    </source>
</reference>
<organism evidence="2 3">
    <name type="scientific">Rubus argutus</name>
    <name type="common">Southern blackberry</name>
    <dbReference type="NCBI Taxonomy" id="59490"/>
    <lineage>
        <taxon>Eukaryota</taxon>
        <taxon>Viridiplantae</taxon>
        <taxon>Streptophyta</taxon>
        <taxon>Embryophyta</taxon>
        <taxon>Tracheophyta</taxon>
        <taxon>Spermatophyta</taxon>
        <taxon>Magnoliopsida</taxon>
        <taxon>eudicotyledons</taxon>
        <taxon>Gunneridae</taxon>
        <taxon>Pentapetalae</taxon>
        <taxon>rosids</taxon>
        <taxon>fabids</taxon>
        <taxon>Rosales</taxon>
        <taxon>Rosaceae</taxon>
        <taxon>Rosoideae</taxon>
        <taxon>Rosoideae incertae sedis</taxon>
        <taxon>Rubus</taxon>
    </lineage>
</organism>
<dbReference type="InterPro" id="IPR001353">
    <property type="entry name" value="Proteasome_sua/b"/>
</dbReference>